<protein>
    <submittedName>
        <fullName evidence="1">Uncharacterized protein</fullName>
    </submittedName>
</protein>
<reference evidence="1 2" key="1">
    <citation type="journal article" date="2015" name="Proc. Natl. Acad. Sci. U.S.A.">
        <title>The resurrection genome of Boea hygrometrica: A blueprint for survival of dehydration.</title>
        <authorList>
            <person name="Xiao L."/>
            <person name="Yang G."/>
            <person name="Zhang L."/>
            <person name="Yang X."/>
            <person name="Zhao S."/>
            <person name="Ji Z."/>
            <person name="Zhou Q."/>
            <person name="Hu M."/>
            <person name="Wang Y."/>
            <person name="Chen M."/>
            <person name="Xu Y."/>
            <person name="Jin H."/>
            <person name="Xiao X."/>
            <person name="Hu G."/>
            <person name="Bao F."/>
            <person name="Hu Y."/>
            <person name="Wan P."/>
            <person name="Li L."/>
            <person name="Deng X."/>
            <person name="Kuang T."/>
            <person name="Xiang C."/>
            <person name="Zhu J.K."/>
            <person name="Oliver M.J."/>
            <person name="He Y."/>
        </authorList>
    </citation>
    <scope>NUCLEOTIDE SEQUENCE [LARGE SCALE GENOMIC DNA]</scope>
    <source>
        <strain evidence="2">cv. XS01</strain>
    </source>
</reference>
<dbReference type="PANTHER" id="PTHR36890:SF1">
    <property type="entry name" value="PROTEIN CYCLOPS"/>
    <property type="match status" value="1"/>
</dbReference>
<dbReference type="EMBL" id="KQ996414">
    <property type="protein sequence ID" value="KZV45241.1"/>
    <property type="molecule type" value="Genomic_DNA"/>
</dbReference>
<dbReference type="PANTHER" id="PTHR36890">
    <property type="entry name" value="PROTEIN CYCLOPS"/>
    <property type="match status" value="1"/>
</dbReference>
<feature type="non-terminal residue" evidence="1">
    <location>
        <position position="1"/>
    </location>
</feature>
<dbReference type="AlphaFoldDB" id="A0A2Z7CDV4"/>
<dbReference type="Proteomes" id="UP000250235">
    <property type="component" value="Unassembled WGS sequence"/>
</dbReference>
<dbReference type="InterPro" id="IPR040036">
    <property type="entry name" value="CYCLOPS"/>
</dbReference>
<keyword evidence="2" id="KW-1185">Reference proteome</keyword>
<gene>
    <name evidence="1" type="ORF">F511_10018</name>
</gene>
<dbReference type="GO" id="GO:0005634">
    <property type="term" value="C:nucleus"/>
    <property type="evidence" value="ECO:0007669"/>
    <property type="project" value="InterPro"/>
</dbReference>
<name>A0A2Z7CDV4_9LAMI</name>
<proteinExistence type="predicted"/>
<sequence>KKLMEMEGRSYTEFHRNTSEEMFIRTMMESSVGMPVPTMEMLGFKNLTQSFRTDSEELFKSWLSTGEASDIILHTLLPDKIHN</sequence>
<evidence type="ECO:0000313" key="2">
    <source>
        <dbReference type="Proteomes" id="UP000250235"/>
    </source>
</evidence>
<dbReference type="GO" id="GO:0043565">
    <property type="term" value="F:sequence-specific DNA binding"/>
    <property type="evidence" value="ECO:0007669"/>
    <property type="project" value="InterPro"/>
</dbReference>
<dbReference type="OrthoDB" id="1737017at2759"/>
<accession>A0A2Z7CDV4</accession>
<evidence type="ECO:0000313" key="1">
    <source>
        <dbReference type="EMBL" id="KZV45241.1"/>
    </source>
</evidence>
<organism evidence="1 2">
    <name type="scientific">Dorcoceras hygrometricum</name>
    <dbReference type="NCBI Taxonomy" id="472368"/>
    <lineage>
        <taxon>Eukaryota</taxon>
        <taxon>Viridiplantae</taxon>
        <taxon>Streptophyta</taxon>
        <taxon>Embryophyta</taxon>
        <taxon>Tracheophyta</taxon>
        <taxon>Spermatophyta</taxon>
        <taxon>Magnoliopsida</taxon>
        <taxon>eudicotyledons</taxon>
        <taxon>Gunneridae</taxon>
        <taxon>Pentapetalae</taxon>
        <taxon>asterids</taxon>
        <taxon>lamiids</taxon>
        <taxon>Lamiales</taxon>
        <taxon>Gesneriaceae</taxon>
        <taxon>Didymocarpoideae</taxon>
        <taxon>Trichosporeae</taxon>
        <taxon>Loxocarpinae</taxon>
        <taxon>Dorcoceras</taxon>
    </lineage>
</organism>
<dbReference type="GO" id="GO:0036377">
    <property type="term" value="P:arbuscular mycorrhizal association"/>
    <property type="evidence" value="ECO:0007669"/>
    <property type="project" value="InterPro"/>
</dbReference>